<accession>A0ABQ4SH28</accession>
<protein>
    <recommendedName>
        <fullName evidence="3">ABM domain-containing protein</fullName>
    </recommendedName>
</protein>
<evidence type="ECO:0000313" key="2">
    <source>
        <dbReference type="Proteomes" id="UP001055153"/>
    </source>
</evidence>
<reference evidence="1" key="1">
    <citation type="journal article" date="2021" name="Front. Microbiol.">
        <title>Comprehensive Comparative Genomics and Phenotyping of Methylobacterium Species.</title>
        <authorList>
            <person name="Alessa O."/>
            <person name="Ogura Y."/>
            <person name="Fujitani Y."/>
            <person name="Takami H."/>
            <person name="Hayashi T."/>
            <person name="Sahin N."/>
            <person name="Tani A."/>
        </authorList>
    </citation>
    <scope>NUCLEOTIDE SEQUENCE</scope>
    <source>
        <strain evidence="1">DSM 17168</strain>
    </source>
</reference>
<evidence type="ECO:0008006" key="3">
    <source>
        <dbReference type="Google" id="ProtNLM"/>
    </source>
</evidence>
<dbReference type="RefSeq" id="WP_238235895.1">
    <property type="nucleotide sequence ID" value="NZ_BPQQ01000034.1"/>
</dbReference>
<gene>
    <name evidence="1" type="ORF">GMJLKIPL_3018</name>
</gene>
<keyword evidence="2" id="KW-1185">Reference proteome</keyword>
<dbReference type="Proteomes" id="UP001055153">
    <property type="component" value="Unassembled WGS sequence"/>
</dbReference>
<proteinExistence type="predicted"/>
<organism evidence="1 2">
    <name type="scientific">Methylobacterium isbiliense</name>
    <dbReference type="NCBI Taxonomy" id="315478"/>
    <lineage>
        <taxon>Bacteria</taxon>
        <taxon>Pseudomonadati</taxon>
        <taxon>Pseudomonadota</taxon>
        <taxon>Alphaproteobacteria</taxon>
        <taxon>Hyphomicrobiales</taxon>
        <taxon>Methylobacteriaceae</taxon>
        <taxon>Methylobacterium</taxon>
    </lineage>
</organism>
<comment type="caution">
    <text evidence="1">The sequence shown here is derived from an EMBL/GenBank/DDBJ whole genome shotgun (WGS) entry which is preliminary data.</text>
</comment>
<evidence type="ECO:0000313" key="1">
    <source>
        <dbReference type="EMBL" id="GJE01089.1"/>
    </source>
</evidence>
<dbReference type="EMBL" id="BPQQ01000034">
    <property type="protein sequence ID" value="GJE01089.1"/>
    <property type="molecule type" value="Genomic_DNA"/>
</dbReference>
<name>A0ABQ4SH28_9HYPH</name>
<sequence length="94" mass="10585">MSKQLSMLDCPVVFEGENERGLSSPDLCPSFGITRGLTSRHIGVRDGRMLCLCIWENEAACRSCFDGEWHERAEALWGDRYQLRITAFETADAA</sequence>
<reference evidence="1" key="2">
    <citation type="submission" date="2021-08" db="EMBL/GenBank/DDBJ databases">
        <authorList>
            <person name="Tani A."/>
            <person name="Ola A."/>
            <person name="Ogura Y."/>
            <person name="Katsura K."/>
            <person name="Hayashi T."/>
        </authorList>
    </citation>
    <scope>NUCLEOTIDE SEQUENCE</scope>
    <source>
        <strain evidence="1">DSM 17168</strain>
    </source>
</reference>